<feature type="domain" description="ABC transmembrane type-1" evidence="8">
    <location>
        <begin position="57"/>
        <end position="237"/>
    </location>
</feature>
<name>G9PE58_9ACTO</name>
<dbReference type="GO" id="GO:0055085">
    <property type="term" value="P:transmembrane transport"/>
    <property type="evidence" value="ECO:0007669"/>
    <property type="project" value="InterPro"/>
</dbReference>
<dbReference type="PANTHER" id="PTHR30151">
    <property type="entry name" value="ALKANE SULFONATE ABC TRANSPORTER-RELATED, MEMBRANE SUBUNIT"/>
    <property type="match status" value="1"/>
</dbReference>
<feature type="transmembrane region" description="Helical" evidence="7">
    <location>
        <begin position="186"/>
        <end position="207"/>
    </location>
</feature>
<comment type="caution">
    <text evidence="9">The sequence shown here is derived from an EMBL/GenBank/DDBJ whole genome shotgun (WGS) entry which is preliminary data.</text>
</comment>
<keyword evidence="4 7" id="KW-0812">Transmembrane</keyword>
<evidence type="ECO:0000256" key="5">
    <source>
        <dbReference type="ARBA" id="ARBA00022989"/>
    </source>
</evidence>
<proteinExistence type="inferred from homology"/>
<keyword evidence="3" id="KW-1003">Cell membrane</keyword>
<protein>
    <recommendedName>
        <fullName evidence="8">ABC transmembrane type-1 domain-containing protein</fullName>
    </recommendedName>
</protein>
<feature type="transmembrane region" description="Helical" evidence="7">
    <location>
        <begin position="219"/>
        <end position="237"/>
    </location>
</feature>
<keyword evidence="6 7" id="KW-0472">Membrane</keyword>
<keyword evidence="10" id="KW-1185">Reference proteome</keyword>
<dbReference type="InterPro" id="IPR035906">
    <property type="entry name" value="MetI-like_sf"/>
</dbReference>
<dbReference type="InterPro" id="IPR000515">
    <property type="entry name" value="MetI-like"/>
</dbReference>
<dbReference type="eggNOG" id="COG0600">
    <property type="taxonomic scope" value="Bacteria"/>
</dbReference>
<gene>
    <name evidence="9" type="ORF">HMPREF0045_00451</name>
</gene>
<dbReference type="EMBL" id="ACRN01000002">
    <property type="protein sequence ID" value="EHM89038.1"/>
    <property type="molecule type" value="Genomic_DNA"/>
</dbReference>
<dbReference type="PROSITE" id="PS50928">
    <property type="entry name" value="ABC_TM1"/>
    <property type="match status" value="1"/>
</dbReference>
<dbReference type="HOGENOM" id="CLU_046113_2_3_11"/>
<dbReference type="GO" id="GO:0005886">
    <property type="term" value="C:plasma membrane"/>
    <property type="evidence" value="ECO:0007669"/>
    <property type="project" value="UniProtKB-SubCell"/>
</dbReference>
<evidence type="ECO:0000256" key="4">
    <source>
        <dbReference type="ARBA" id="ARBA00022692"/>
    </source>
</evidence>
<dbReference type="PATRIC" id="fig|435830.3.peg.438"/>
<dbReference type="STRING" id="435830.HMPREF0045_00451"/>
<evidence type="ECO:0000313" key="10">
    <source>
        <dbReference type="Proteomes" id="UP000003822"/>
    </source>
</evidence>
<evidence type="ECO:0000259" key="8">
    <source>
        <dbReference type="PROSITE" id="PS50928"/>
    </source>
</evidence>
<comment type="subcellular location">
    <subcellularLocation>
        <location evidence="1 7">Cell membrane</location>
        <topology evidence="1 7">Multi-pass membrane protein</topology>
    </subcellularLocation>
</comment>
<evidence type="ECO:0000256" key="7">
    <source>
        <dbReference type="RuleBase" id="RU363032"/>
    </source>
</evidence>
<feature type="transmembrane region" description="Helical" evidence="7">
    <location>
        <begin position="163"/>
        <end position="180"/>
    </location>
</feature>
<dbReference type="AlphaFoldDB" id="G9PE58"/>
<evidence type="ECO:0000256" key="6">
    <source>
        <dbReference type="ARBA" id="ARBA00023136"/>
    </source>
</evidence>
<keyword evidence="2 7" id="KW-0813">Transport</keyword>
<evidence type="ECO:0000256" key="3">
    <source>
        <dbReference type="ARBA" id="ARBA00022475"/>
    </source>
</evidence>
<accession>G9PE58</accession>
<reference evidence="9 10" key="1">
    <citation type="submission" date="2011-10" db="EMBL/GenBank/DDBJ databases">
        <title>The Genome Sequence of Actinomyces graevenitzii C83.</title>
        <authorList>
            <consortium name="The Broad Institute Genome Sequencing Platform"/>
            <consortium name="The Broad Institute Genome Sequencing Center for Infectious Disease"/>
            <person name="Earl A."/>
            <person name="Ward D."/>
            <person name="Feldgarden M."/>
            <person name="Gevers D."/>
            <person name="Sibley C.D."/>
            <person name="Field T.R."/>
            <person name="Grinwis M."/>
            <person name="Eshaghurshan C.S."/>
            <person name="Surette M.G."/>
            <person name="Young S.K."/>
            <person name="Zeng Q."/>
            <person name="Gargeya S."/>
            <person name="Fitzgerald M."/>
            <person name="Haas B."/>
            <person name="Abouelleil A."/>
            <person name="Alvarado L."/>
            <person name="Arachchi H.M."/>
            <person name="Berlin A."/>
            <person name="Brown A."/>
            <person name="Chapman S.B."/>
            <person name="Chen Z."/>
            <person name="Dunbar C."/>
            <person name="Freedman E."/>
            <person name="Gearin G."/>
            <person name="Goldberg J."/>
            <person name="Griggs A."/>
            <person name="Gujja S."/>
            <person name="Heiman D."/>
            <person name="Howarth C."/>
            <person name="Larson L."/>
            <person name="Lui A."/>
            <person name="MacDonald P.J.P."/>
            <person name="Montmayeur A."/>
            <person name="Murphy C."/>
            <person name="Neiman D."/>
            <person name="Pearson M."/>
            <person name="Priest M."/>
            <person name="Roberts A."/>
            <person name="Saif S."/>
            <person name="Shea T."/>
            <person name="Shenoy N."/>
            <person name="Sisk P."/>
            <person name="Stolte C."/>
            <person name="Sykes S."/>
            <person name="Wortman J."/>
            <person name="Nusbaum C."/>
            <person name="Birren B."/>
        </authorList>
    </citation>
    <scope>NUCLEOTIDE SEQUENCE [LARGE SCALE GENOMIC DNA]</scope>
    <source>
        <strain evidence="9 10">C83</strain>
    </source>
</reference>
<keyword evidence="5 7" id="KW-1133">Transmembrane helix</keyword>
<feature type="transmembrane region" description="Helical" evidence="7">
    <location>
        <begin position="92"/>
        <end position="116"/>
    </location>
</feature>
<feature type="transmembrane region" description="Helical" evidence="7">
    <location>
        <begin position="64"/>
        <end position="85"/>
    </location>
</feature>
<organism evidence="9 10">
    <name type="scientific">Actinomyces graevenitzii C83</name>
    <dbReference type="NCBI Taxonomy" id="435830"/>
    <lineage>
        <taxon>Bacteria</taxon>
        <taxon>Bacillati</taxon>
        <taxon>Actinomycetota</taxon>
        <taxon>Actinomycetes</taxon>
        <taxon>Actinomycetales</taxon>
        <taxon>Actinomycetaceae</taxon>
        <taxon>Actinomyces</taxon>
    </lineage>
</organism>
<dbReference type="PANTHER" id="PTHR30151:SF20">
    <property type="entry name" value="ABC TRANSPORTER PERMEASE PROTEIN HI_0355-RELATED"/>
    <property type="match status" value="1"/>
</dbReference>
<dbReference type="Gene3D" id="1.10.3720.10">
    <property type="entry name" value="MetI-like"/>
    <property type="match status" value="1"/>
</dbReference>
<comment type="similarity">
    <text evidence="7">Belongs to the binding-protein-dependent transport system permease family.</text>
</comment>
<evidence type="ECO:0000313" key="9">
    <source>
        <dbReference type="EMBL" id="EHM89038.1"/>
    </source>
</evidence>
<sequence>MRAYRPWLAITLGVVVLVFWQLISVSGAVAEYFLPAPTHIIDSLITSICHANMLGYAWVTLREAILGCMLAFVGALPLALALFHWPLFSQTVLPYVAASQAIPAIAIAPLLVLWVGYGLFPVVLLCAFMVFFPITISILLGLRSINRDVIEAARLDGAGGFKMIIYMELPLATPAILAGLRTGMTLSITGAVVGEMTMGGTGLGMVLASQRDAVNTAGLFATIVVLSVMATTLHGLIHACEKRSRTIAAIQS</sequence>
<evidence type="ECO:0000256" key="2">
    <source>
        <dbReference type="ARBA" id="ARBA00022448"/>
    </source>
</evidence>
<dbReference type="SUPFAM" id="SSF161098">
    <property type="entry name" value="MetI-like"/>
    <property type="match status" value="1"/>
</dbReference>
<evidence type="ECO:0000256" key="1">
    <source>
        <dbReference type="ARBA" id="ARBA00004651"/>
    </source>
</evidence>
<dbReference type="Pfam" id="PF00528">
    <property type="entry name" value="BPD_transp_1"/>
    <property type="match status" value="1"/>
</dbReference>
<feature type="transmembrane region" description="Helical" evidence="7">
    <location>
        <begin position="122"/>
        <end position="142"/>
    </location>
</feature>
<dbReference type="OrthoDB" id="9801163at2"/>
<dbReference type="CDD" id="cd06261">
    <property type="entry name" value="TM_PBP2"/>
    <property type="match status" value="1"/>
</dbReference>
<dbReference type="Proteomes" id="UP000003822">
    <property type="component" value="Unassembled WGS sequence"/>
</dbReference>